<protein>
    <submittedName>
        <fullName evidence="1">Uncharacterized protein</fullName>
    </submittedName>
</protein>
<dbReference type="Proteomes" id="UP000572907">
    <property type="component" value="Unassembled WGS sequence"/>
</dbReference>
<dbReference type="EMBL" id="JACHXE010000005">
    <property type="protein sequence ID" value="MBB3078810.1"/>
    <property type="molecule type" value="Genomic_DNA"/>
</dbReference>
<keyword evidence="2" id="KW-1185">Reference proteome</keyword>
<dbReference type="AlphaFoldDB" id="A0A7W5F3L2"/>
<organism evidence="1 2">
    <name type="scientific">Streptomyces violarus</name>
    <dbReference type="NCBI Taxonomy" id="67380"/>
    <lineage>
        <taxon>Bacteria</taxon>
        <taxon>Bacillati</taxon>
        <taxon>Actinomycetota</taxon>
        <taxon>Actinomycetes</taxon>
        <taxon>Kitasatosporales</taxon>
        <taxon>Streptomycetaceae</taxon>
        <taxon>Streptomyces</taxon>
    </lineage>
</organism>
<name>A0A7W5F3L2_9ACTN</name>
<proteinExistence type="predicted"/>
<sequence length="61" mass="6538">MLKFLTAELLADTREFEPVARTAVVADPVPTRVAGRPESHTDSGPRLLSVVGGVRRPALRG</sequence>
<reference evidence="1 2" key="1">
    <citation type="submission" date="2020-08" db="EMBL/GenBank/DDBJ databases">
        <title>Genomic Encyclopedia of Type Strains, Phase III (KMG-III): the genomes of soil and plant-associated and newly described type strains.</title>
        <authorList>
            <person name="Whitman W."/>
        </authorList>
    </citation>
    <scope>NUCLEOTIDE SEQUENCE [LARGE SCALE GENOMIC DNA]</scope>
    <source>
        <strain evidence="1 2">CECT 3237</strain>
    </source>
</reference>
<comment type="caution">
    <text evidence="1">The sequence shown here is derived from an EMBL/GenBank/DDBJ whole genome shotgun (WGS) entry which is preliminary data.</text>
</comment>
<evidence type="ECO:0000313" key="1">
    <source>
        <dbReference type="EMBL" id="MBB3078810.1"/>
    </source>
</evidence>
<accession>A0A7W5F3L2</accession>
<gene>
    <name evidence="1" type="ORF">FHS41_005341</name>
</gene>
<evidence type="ECO:0000313" key="2">
    <source>
        <dbReference type="Proteomes" id="UP000572907"/>
    </source>
</evidence>